<accession>A0A069D0R6</accession>
<dbReference type="EMBL" id="BAJS01000004">
    <property type="protein sequence ID" value="GAK36017.1"/>
    <property type="molecule type" value="Genomic_DNA"/>
</dbReference>
<comment type="caution">
    <text evidence="1">The sequence shown here is derived from an EMBL/GenBank/DDBJ whole genome shotgun (WGS) entry which is preliminary data.</text>
</comment>
<keyword evidence="2" id="KW-1185">Reference proteome</keyword>
<dbReference type="AlphaFoldDB" id="A0A069D0R6"/>
<protein>
    <submittedName>
        <fullName evidence="1">Uncharacterized protein</fullName>
    </submittedName>
</protein>
<evidence type="ECO:0000313" key="1">
    <source>
        <dbReference type="EMBL" id="GAK36017.1"/>
    </source>
</evidence>
<dbReference type="Proteomes" id="UP000027601">
    <property type="component" value="Unassembled WGS sequence"/>
</dbReference>
<name>A0A069D0R6_9BACE</name>
<gene>
    <name evidence="1" type="ORF">JCM15093_1151</name>
</gene>
<organism evidence="1 2">
    <name type="scientific">Bacteroides graminisolvens DSM 19988 = JCM 15093</name>
    <dbReference type="NCBI Taxonomy" id="1121097"/>
    <lineage>
        <taxon>Bacteria</taxon>
        <taxon>Pseudomonadati</taxon>
        <taxon>Bacteroidota</taxon>
        <taxon>Bacteroidia</taxon>
        <taxon>Bacteroidales</taxon>
        <taxon>Bacteroidaceae</taxon>
        <taxon>Bacteroides</taxon>
    </lineage>
</organism>
<sequence length="58" mass="7011">MILGDTFFHTFYEELQLNLNQIKCKRMIFHSPYRPLNIIFALKDIDKRIKPQNITSKQ</sequence>
<reference evidence="1 2" key="1">
    <citation type="journal article" date="2015" name="Microbes Environ.">
        <title>Distribution and evolution of nitrogen fixation genes in the phylum bacteroidetes.</title>
        <authorList>
            <person name="Inoue J."/>
            <person name="Oshima K."/>
            <person name="Suda W."/>
            <person name="Sakamoto M."/>
            <person name="Iino T."/>
            <person name="Noda S."/>
            <person name="Hongoh Y."/>
            <person name="Hattori M."/>
            <person name="Ohkuma M."/>
        </authorList>
    </citation>
    <scope>NUCLEOTIDE SEQUENCE [LARGE SCALE GENOMIC DNA]</scope>
    <source>
        <strain evidence="1 2">JCM 15093</strain>
    </source>
</reference>
<evidence type="ECO:0000313" key="2">
    <source>
        <dbReference type="Proteomes" id="UP000027601"/>
    </source>
</evidence>
<proteinExistence type="predicted"/>